<accession>A0A2A9PAU3</accession>
<evidence type="ECO:0000256" key="1">
    <source>
        <dbReference type="ARBA" id="ARBA00008903"/>
    </source>
</evidence>
<dbReference type="SUPFAM" id="SSF51735">
    <property type="entry name" value="NAD(P)-binding Rossmann-fold domains"/>
    <property type="match status" value="1"/>
</dbReference>
<proteinExistence type="inferred from homology"/>
<dbReference type="AlphaFoldDB" id="A0A2A9PAU3"/>
<dbReference type="InterPro" id="IPR036291">
    <property type="entry name" value="NAD(P)-bd_dom_sf"/>
</dbReference>
<dbReference type="PANTHER" id="PTHR13812">
    <property type="entry name" value="KETIMINE REDUCTASE MU-CRYSTALLIN"/>
    <property type="match status" value="1"/>
</dbReference>
<dbReference type="Gene3D" id="3.40.50.720">
    <property type="entry name" value="NAD(P)-binding Rossmann-like Domain"/>
    <property type="match status" value="1"/>
</dbReference>
<feature type="region of interest" description="Disordered" evidence="2">
    <location>
        <begin position="85"/>
        <end position="107"/>
    </location>
</feature>
<evidence type="ECO:0000313" key="4">
    <source>
        <dbReference type="Proteomes" id="UP000037136"/>
    </source>
</evidence>
<evidence type="ECO:0000313" key="3">
    <source>
        <dbReference type="EMBL" id="PFH58037.1"/>
    </source>
</evidence>
<feature type="compositionally biased region" description="Polar residues" evidence="2">
    <location>
        <begin position="351"/>
        <end position="364"/>
    </location>
</feature>
<dbReference type="OrthoDB" id="41492at2759"/>
<evidence type="ECO:0008006" key="5">
    <source>
        <dbReference type="Google" id="ProtNLM"/>
    </source>
</evidence>
<dbReference type="EMBL" id="LAZP02000336">
    <property type="protein sequence ID" value="PFH58037.1"/>
    <property type="molecule type" value="Genomic_DNA"/>
</dbReference>
<dbReference type="STRING" id="268505.A0A2A9PAU3"/>
<sequence>MTLTVLSDHQVQTLLEGLDLDELDQFRCVLAEALHEFSTNADADGFYQQPHRLSTVDPASRATTLYMPVSGPEGLGCKVVCLPSSDAPDDSTEKSSRNRSGRPMRPTGVVNILSPAGELLGLVHASTLTAFRTALGSACLLNRRNQVKTITVFGSGTQAYWHVRIALMMRGSTIKRVNIINRRFSNNAGHILKSFTAIPSAIRDREGWSNTKFGILTPTFHEYERLLKDQVRGSDVIYCCTPSRQDLFDASILTSHEGRKKGRLIVAVGSYTPEMRELPEGLLLQATRQHEGNRRHFHKHAEEAGVIVVDTLEGVLKEAGEIIAARVNPNQLVELGELVMLNRLAVEESEMTTPGCQTPPSTAENDYFGNVDKKLSPSTLLGDPPRSPTSPLSHSRKPSLPLPFRKSSSSSLDGERKKEDSLARWLRDGTVVYKSVGLALMDLVVGLQLIKLANSKGIGTQIEGF</sequence>
<dbReference type="GO" id="GO:0005737">
    <property type="term" value="C:cytoplasm"/>
    <property type="evidence" value="ECO:0007669"/>
    <property type="project" value="TreeGrafter"/>
</dbReference>
<evidence type="ECO:0000256" key="2">
    <source>
        <dbReference type="SAM" id="MobiDB-lite"/>
    </source>
</evidence>
<dbReference type="PANTHER" id="PTHR13812:SF19">
    <property type="entry name" value="KETIMINE REDUCTASE MU-CRYSTALLIN"/>
    <property type="match status" value="1"/>
</dbReference>
<dbReference type="Proteomes" id="UP000037136">
    <property type="component" value="Unassembled WGS sequence"/>
</dbReference>
<keyword evidence="4" id="KW-1185">Reference proteome</keyword>
<gene>
    <name evidence="3" type="ORF">XA68_14240</name>
</gene>
<organism evidence="3 4">
    <name type="scientific">Ophiocordyceps unilateralis</name>
    <name type="common">Zombie-ant fungus</name>
    <name type="synonym">Torrubia unilateralis</name>
    <dbReference type="NCBI Taxonomy" id="268505"/>
    <lineage>
        <taxon>Eukaryota</taxon>
        <taxon>Fungi</taxon>
        <taxon>Dikarya</taxon>
        <taxon>Ascomycota</taxon>
        <taxon>Pezizomycotina</taxon>
        <taxon>Sordariomycetes</taxon>
        <taxon>Hypocreomycetidae</taxon>
        <taxon>Hypocreales</taxon>
        <taxon>Ophiocordycipitaceae</taxon>
        <taxon>Ophiocordyceps</taxon>
    </lineage>
</organism>
<reference evidence="3 4" key="2">
    <citation type="journal article" date="2017" name="Sci. Rep.">
        <title>Ant-infecting Ophiocordyceps genomes reveal a high diversity of potential behavioral manipulation genes and a possible major role for enterotoxins.</title>
        <authorList>
            <person name="de Bekker C."/>
            <person name="Ohm R.A."/>
            <person name="Evans H.C."/>
            <person name="Brachmann A."/>
            <person name="Hughes D.P."/>
        </authorList>
    </citation>
    <scope>NUCLEOTIDE SEQUENCE [LARGE SCALE GENOMIC DNA]</scope>
    <source>
        <strain evidence="3 4">SC16a</strain>
    </source>
</reference>
<name>A0A2A9PAU3_OPHUN</name>
<dbReference type="InterPro" id="IPR003462">
    <property type="entry name" value="ODC_Mu_crystall"/>
</dbReference>
<reference evidence="3 4" key="1">
    <citation type="journal article" date="2015" name="BMC Genomics">
        <title>Gene expression during zombie ant biting behavior reflects the complexity underlying fungal parasitic behavioral manipulation.</title>
        <authorList>
            <person name="de Bekker C."/>
            <person name="Ohm R.A."/>
            <person name="Loreto R.G."/>
            <person name="Sebastian A."/>
            <person name="Albert I."/>
            <person name="Merrow M."/>
            <person name="Brachmann A."/>
            <person name="Hughes D.P."/>
        </authorList>
    </citation>
    <scope>NUCLEOTIDE SEQUENCE [LARGE SCALE GENOMIC DNA]</scope>
    <source>
        <strain evidence="3 4">SC16a</strain>
    </source>
</reference>
<protein>
    <recommendedName>
        <fullName evidence="5">Ornithine cyclodeaminase</fullName>
    </recommendedName>
</protein>
<comment type="similarity">
    <text evidence="1">Belongs to the ornithine cyclodeaminase/mu-crystallin family.</text>
</comment>
<feature type="region of interest" description="Disordered" evidence="2">
    <location>
        <begin position="374"/>
        <end position="419"/>
    </location>
</feature>
<feature type="region of interest" description="Disordered" evidence="2">
    <location>
        <begin position="350"/>
        <end position="369"/>
    </location>
</feature>
<dbReference type="FunFam" id="3.40.50.720:FF:000577">
    <property type="entry name" value="Proline utilization protein PrnX, putative"/>
    <property type="match status" value="1"/>
</dbReference>
<comment type="caution">
    <text evidence="3">The sequence shown here is derived from an EMBL/GenBank/DDBJ whole genome shotgun (WGS) entry which is preliminary data.</text>
</comment>